<dbReference type="Proteomes" id="UP000250266">
    <property type="component" value="Unassembled WGS sequence"/>
</dbReference>
<keyword evidence="3 5" id="KW-1133">Transmembrane helix</keyword>
<reference evidence="7 8" key="1">
    <citation type="journal article" date="2016" name="Nat. Commun.">
        <title>Ectomycorrhizal ecology is imprinted in the genome of the dominant symbiotic fungus Cenococcum geophilum.</title>
        <authorList>
            <consortium name="DOE Joint Genome Institute"/>
            <person name="Peter M."/>
            <person name="Kohler A."/>
            <person name="Ohm R.A."/>
            <person name="Kuo A."/>
            <person name="Krutzmann J."/>
            <person name="Morin E."/>
            <person name="Arend M."/>
            <person name="Barry K.W."/>
            <person name="Binder M."/>
            <person name="Choi C."/>
            <person name="Clum A."/>
            <person name="Copeland A."/>
            <person name="Grisel N."/>
            <person name="Haridas S."/>
            <person name="Kipfer T."/>
            <person name="LaButti K."/>
            <person name="Lindquist E."/>
            <person name="Lipzen A."/>
            <person name="Maire R."/>
            <person name="Meier B."/>
            <person name="Mihaltcheva S."/>
            <person name="Molinier V."/>
            <person name="Murat C."/>
            <person name="Poggeler S."/>
            <person name="Quandt C.A."/>
            <person name="Sperisen C."/>
            <person name="Tritt A."/>
            <person name="Tisserant E."/>
            <person name="Crous P.W."/>
            <person name="Henrissat B."/>
            <person name="Nehls U."/>
            <person name="Egli S."/>
            <person name="Spatafora J.W."/>
            <person name="Grigoriev I.V."/>
            <person name="Martin F.M."/>
        </authorList>
    </citation>
    <scope>NUCLEOTIDE SEQUENCE [LARGE SCALE GENOMIC DNA]</scope>
    <source>
        <strain evidence="7 8">CBS 459.81</strain>
    </source>
</reference>
<dbReference type="GO" id="GO:0016491">
    <property type="term" value="F:oxidoreductase activity"/>
    <property type="evidence" value="ECO:0007669"/>
    <property type="project" value="InterPro"/>
</dbReference>
<evidence type="ECO:0000313" key="7">
    <source>
        <dbReference type="EMBL" id="OCK82391.1"/>
    </source>
</evidence>
<feature type="transmembrane region" description="Helical" evidence="5">
    <location>
        <begin position="259"/>
        <end position="279"/>
    </location>
</feature>
<sequence length="361" mass="41152">MSNLTSTLPPLPEYSLHLGPPLLSFISDKWLGLISVPLSYTILSLFWEFVDSKGFWDKYKIHPSAEVLSRNRVSKWETLRGVFLYHLVSFVAAVALAWNDSSESYYGKEQYDVAIWARRVRKAQSAVPFFLEIAGIDAMAWAGKSGSAFAGVLRGGVYPSLTKMVLSGEGPVLQSSFAAWEMDAAKLVYYVLVPIIQFYVALFIADTWWVFYWMHRFFHTNRILYKHFHSIHHRLYVVYAFGAVYAHPIEGLVVDFTAFTLGITIAQLSLRQVILFNILTVWKAMSDHCGYVLPWDPFVYLTCNTSKYHDVHHQIWGLKNNFAVFFGFWDRLMGTERLVAPASANSEGANGNLPDVKMEDE</sequence>
<dbReference type="OrthoDB" id="408954at2759"/>
<dbReference type="GO" id="GO:0005506">
    <property type="term" value="F:iron ion binding"/>
    <property type="evidence" value="ECO:0007669"/>
    <property type="project" value="InterPro"/>
</dbReference>
<feature type="transmembrane region" description="Helical" evidence="5">
    <location>
        <begin position="187"/>
        <end position="214"/>
    </location>
</feature>
<dbReference type="InterPro" id="IPR006694">
    <property type="entry name" value="Fatty_acid_hydroxylase"/>
</dbReference>
<dbReference type="InterPro" id="IPR050307">
    <property type="entry name" value="Sterol_Desaturase_Related"/>
</dbReference>
<organism evidence="7 8">
    <name type="scientific">Lepidopterella palustris CBS 459.81</name>
    <dbReference type="NCBI Taxonomy" id="1314670"/>
    <lineage>
        <taxon>Eukaryota</taxon>
        <taxon>Fungi</taxon>
        <taxon>Dikarya</taxon>
        <taxon>Ascomycota</taxon>
        <taxon>Pezizomycotina</taxon>
        <taxon>Dothideomycetes</taxon>
        <taxon>Pleosporomycetidae</taxon>
        <taxon>Mytilinidiales</taxon>
        <taxon>Argynnaceae</taxon>
        <taxon>Lepidopterella</taxon>
    </lineage>
</organism>
<evidence type="ECO:0000256" key="3">
    <source>
        <dbReference type="ARBA" id="ARBA00022989"/>
    </source>
</evidence>
<dbReference type="GO" id="GO:0016020">
    <property type="term" value="C:membrane"/>
    <property type="evidence" value="ECO:0007669"/>
    <property type="project" value="UniProtKB-SubCell"/>
</dbReference>
<evidence type="ECO:0000256" key="2">
    <source>
        <dbReference type="ARBA" id="ARBA00022692"/>
    </source>
</evidence>
<dbReference type="EMBL" id="KV744889">
    <property type="protein sequence ID" value="OCK82391.1"/>
    <property type="molecule type" value="Genomic_DNA"/>
</dbReference>
<evidence type="ECO:0000313" key="8">
    <source>
        <dbReference type="Proteomes" id="UP000250266"/>
    </source>
</evidence>
<dbReference type="Pfam" id="PF04116">
    <property type="entry name" value="FA_hydroxylase"/>
    <property type="match status" value="1"/>
</dbReference>
<keyword evidence="2 5" id="KW-0812">Transmembrane</keyword>
<evidence type="ECO:0000256" key="5">
    <source>
        <dbReference type="SAM" id="Phobius"/>
    </source>
</evidence>
<evidence type="ECO:0000259" key="6">
    <source>
        <dbReference type="Pfam" id="PF04116"/>
    </source>
</evidence>
<feature type="transmembrane region" description="Helical" evidence="5">
    <location>
        <begin position="235"/>
        <end position="253"/>
    </location>
</feature>
<feature type="transmembrane region" description="Helical" evidence="5">
    <location>
        <begin position="79"/>
        <end position="98"/>
    </location>
</feature>
<protein>
    <recommendedName>
        <fullName evidence="6">Fatty acid hydroxylase domain-containing protein</fullName>
    </recommendedName>
</protein>
<evidence type="ECO:0000256" key="1">
    <source>
        <dbReference type="ARBA" id="ARBA00004370"/>
    </source>
</evidence>
<keyword evidence="8" id="KW-1185">Reference proteome</keyword>
<dbReference type="PANTHER" id="PTHR11863">
    <property type="entry name" value="STEROL DESATURASE"/>
    <property type="match status" value="1"/>
</dbReference>
<evidence type="ECO:0000256" key="4">
    <source>
        <dbReference type="ARBA" id="ARBA00023136"/>
    </source>
</evidence>
<feature type="domain" description="Fatty acid hydroxylase" evidence="6">
    <location>
        <begin position="200"/>
        <end position="335"/>
    </location>
</feature>
<accession>A0A8E2EEM2</accession>
<name>A0A8E2EEM2_9PEZI</name>
<feature type="transmembrane region" description="Helical" evidence="5">
    <location>
        <begin position="30"/>
        <end position="50"/>
    </location>
</feature>
<gene>
    <name evidence="7" type="ORF">K432DRAFT_349103</name>
</gene>
<proteinExistence type="predicted"/>
<keyword evidence="4 5" id="KW-0472">Membrane</keyword>
<comment type="subcellular location">
    <subcellularLocation>
        <location evidence="1">Membrane</location>
    </subcellularLocation>
</comment>
<dbReference type="AlphaFoldDB" id="A0A8E2EEM2"/>
<dbReference type="GO" id="GO:0008610">
    <property type="term" value="P:lipid biosynthetic process"/>
    <property type="evidence" value="ECO:0007669"/>
    <property type="project" value="InterPro"/>
</dbReference>